<dbReference type="Proteomes" id="UP000007796">
    <property type="component" value="Unassembled WGS sequence"/>
</dbReference>
<dbReference type="InParanoid" id="F0XI77"/>
<dbReference type="EMBL" id="GL629769">
    <property type="protein sequence ID" value="EFX02901.1"/>
    <property type="molecule type" value="Genomic_DNA"/>
</dbReference>
<dbReference type="GeneID" id="25975863"/>
<dbReference type="AlphaFoldDB" id="F0XI77"/>
<dbReference type="STRING" id="655863.F0XI77"/>
<dbReference type="OrthoDB" id="20872at2759"/>
<proteinExistence type="predicted"/>
<keyword evidence="3" id="KW-1185">Reference proteome</keyword>
<sequence>MSDHGTNPCDDETQIALVCALGESDAVSLLFDEPWNDINDKYGRIGQHNVAVSFSSISSDTTTAEDLDLLSRYPALKLALFIDVGRSMRTVGKREVKLGDVLISNIVIQHGKLRLRGTAASRQSNGPSSLIQEVKTEWGRKRLMDNTAKHLHTLQEKASKADCDQNYLPPQVDHDHDQMFVDSNEHKQPWRSSDRDGVEARSYRPVQDPTIVKKQKKEDRISPRIFFVPFEQLGLTLPSFEDSIPGDEFPGLFIRGVSGFVDGQDKDGDEWQPFSAAAAAATTKALLERCVLTASSAQPAATTDAYRMINHFGAQNHGVQAGSIGTISGFTFGRGGSS</sequence>
<gene>
    <name evidence="2" type="ORF">CMQ_2830</name>
</gene>
<dbReference type="HOGENOM" id="CLU_000288_34_22_1"/>
<evidence type="ECO:0000313" key="3">
    <source>
        <dbReference type="Proteomes" id="UP000007796"/>
    </source>
</evidence>
<feature type="region of interest" description="Disordered" evidence="1">
    <location>
        <begin position="183"/>
        <end position="202"/>
    </location>
</feature>
<evidence type="ECO:0000313" key="2">
    <source>
        <dbReference type="EMBL" id="EFX02901.1"/>
    </source>
</evidence>
<dbReference type="Gene3D" id="3.40.50.1580">
    <property type="entry name" value="Nucleoside phosphorylase domain"/>
    <property type="match status" value="1"/>
</dbReference>
<protein>
    <submittedName>
        <fullName evidence="2">Uncharacterized protein</fullName>
    </submittedName>
</protein>
<dbReference type="GO" id="GO:0009116">
    <property type="term" value="P:nucleoside metabolic process"/>
    <property type="evidence" value="ECO:0007669"/>
    <property type="project" value="InterPro"/>
</dbReference>
<reference evidence="2 3" key="1">
    <citation type="journal article" date="2011" name="Proc. Natl. Acad. Sci. U.S.A.">
        <title>Genome and transcriptome analyses of the mountain pine beetle-fungal symbiont Grosmannia clavigera, a lodgepole pine pathogen.</title>
        <authorList>
            <person name="DiGuistini S."/>
            <person name="Wang Y."/>
            <person name="Liao N.Y."/>
            <person name="Taylor G."/>
            <person name="Tanguay P."/>
            <person name="Feau N."/>
            <person name="Henrissat B."/>
            <person name="Chan S.K."/>
            <person name="Hesse-Orce U."/>
            <person name="Alamouti S.M."/>
            <person name="Tsui C.K.M."/>
            <person name="Docking R.T."/>
            <person name="Levasseur A."/>
            <person name="Haridas S."/>
            <person name="Robertson G."/>
            <person name="Birol I."/>
            <person name="Holt R.A."/>
            <person name="Marra M.A."/>
            <person name="Hamelin R.C."/>
            <person name="Hirst M."/>
            <person name="Jones S.J.M."/>
            <person name="Bohlmann J."/>
            <person name="Breuil C."/>
        </authorList>
    </citation>
    <scope>NUCLEOTIDE SEQUENCE [LARGE SCALE GENOMIC DNA]</scope>
    <source>
        <strain evidence="3">kw1407 / UAMH 11150</strain>
    </source>
</reference>
<dbReference type="RefSeq" id="XP_014172383.1">
    <property type="nucleotide sequence ID" value="XM_014316908.1"/>
</dbReference>
<dbReference type="InterPro" id="IPR035994">
    <property type="entry name" value="Nucleoside_phosphorylase_sf"/>
</dbReference>
<dbReference type="GO" id="GO:0003824">
    <property type="term" value="F:catalytic activity"/>
    <property type="evidence" value="ECO:0007669"/>
    <property type="project" value="InterPro"/>
</dbReference>
<name>F0XI77_GROCL</name>
<organism evidence="3">
    <name type="scientific">Grosmannia clavigera (strain kw1407 / UAMH 11150)</name>
    <name type="common">Blue stain fungus</name>
    <name type="synonym">Graphiocladiella clavigera</name>
    <dbReference type="NCBI Taxonomy" id="655863"/>
    <lineage>
        <taxon>Eukaryota</taxon>
        <taxon>Fungi</taxon>
        <taxon>Dikarya</taxon>
        <taxon>Ascomycota</taxon>
        <taxon>Pezizomycotina</taxon>
        <taxon>Sordariomycetes</taxon>
        <taxon>Sordariomycetidae</taxon>
        <taxon>Ophiostomatales</taxon>
        <taxon>Ophiostomataceae</taxon>
        <taxon>Leptographium</taxon>
    </lineage>
</organism>
<accession>F0XI77</accession>
<evidence type="ECO:0000256" key="1">
    <source>
        <dbReference type="SAM" id="MobiDB-lite"/>
    </source>
</evidence>